<dbReference type="Proteomes" id="UP001497623">
    <property type="component" value="Unassembled WGS sequence"/>
</dbReference>
<dbReference type="SUPFAM" id="SSF53300">
    <property type="entry name" value="vWA-like"/>
    <property type="match status" value="1"/>
</dbReference>
<dbReference type="Gene3D" id="3.40.50.410">
    <property type="entry name" value="von Willebrand factor, type A domain"/>
    <property type="match status" value="1"/>
</dbReference>
<keyword evidence="5" id="KW-1185">Reference proteome</keyword>
<proteinExistence type="predicted"/>
<evidence type="ECO:0000313" key="5">
    <source>
        <dbReference type="Proteomes" id="UP001497623"/>
    </source>
</evidence>
<evidence type="ECO:0000256" key="1">
    <source>
        <dbReference type="SAM" id="SignalP"/>
    </source>
</evidence>
<feature type="non-terminal residue" evidence="4">
    <location>
        <position position="413"/>
    </location>
</feature>
<dbReference type="Pfam" id="PF00092">
    <property type="entry name" value="VWA"/>
    <property type="match status" value="1"/>
</dbReference>
<dbReference type="InterPro" id="IPR036465">
    <property type="entry name" value="vWFA_dom_sf"/>
</dbReference>
<reference evidence="4 5" key="1">
    <citation type="submission" date="2024-05" db="EMBL/GenBank/DDBJ databases">
        <authorList>
            <person name="Wallberg A."/>
        </authorList>
    </citation>
    <scope>NUCLEOTIDE SEQUENCE [LARGE SCALE GENOMIC DNA]</scope>
</reference>
<protein>
    <submittedName>
        <fullName evidence="4">Uncharacterized protein</fullName>
    </submittedName>
</protein>
<dbReference type="InterPro" id="IPR013642">
    <property type="entry name" value="CLCA_N"/>
</dbReference>
<dbReference type="CDD" id="cd00198">
    <property type="entry name" value="vWFA"/>
    <property type="match status" value="1"/>
</dbReference>
<evidence type="ECO:0000259" key="2">
    <source>
        <dbReference type="Pfam" id="PF00092"/>
    </source>
</evidence>
<feature type="chain" id="PRO_5043595609" evidence="1">
    <location>
        <begin position="24"/>
        <end position="413"/>
    </location>
</feature>
<accession>A0AAV2SQ06</accession>
<dbReference type="AlphaFoldDB" id="A0AAV2SQ06"/>
<keyword evidence="1" id="KW-0732">Signal</keyword>
<organism evidence="4 5">
    <name type="scientific">Meganyctiphanes norvegica</name>
    <name type="common">Northern krill</name>
    <name type="synonym">Thysanopoda norvegica</name>
    <dbReference type="NCBI Taxonomy" id="48144"/>
    <lineage>
        <taxon>Eukaryota</taxon>
        <taxon>Metazoa</taxon>
        <taxon>Ecdysozoa</taxon>
        <taxon>Arthropoda</taxon>
        <taxon>Crustacea</taxon>
        <taxon>Multicrustacea</taxon>
        <taxon>Malacostraca</taxon>
        <taxon>Eumalacostraca</taxon>
        <taxon>Eucarida</taxon>
        <taxon>Euphausiacea</taxon>
        <taxon>Euphausiidae</taxon>
        <taxon>Meganyctiphanes</taxon>
    </lineage>
</organism>
<feature type="domain" description="VWFA" evidence="2">
    <location>
        <begin position="279"/>
        <end position="408"/>
    </location>
</feature>
<dbReference type="InterPro" id="IPR002035">
    <property type="entry name" value="VWF_A"/>
</dbReference>
<evidence type="ECO:0000313" key="4">
    <source>
        <dbReference type="EMBL" id="CAL4227225.1"/>
    </source>
</evidence>
<dbReference type="Pfam" id="PF08434">
    <property type="entry name" value="CLCA"/>
    <property type="match status" value="2"/>
</dbReference>
<feature type="domain" description="Calcium-activated chloride channel N-terminal" evidence="3">
    <location>
        <begin position="30"/>
        <end position="209"/>
    </location>
</feature>
<dbReference type="GO" id="GO:0032991">
    <property type="term" value="C:protein-containing complex"/>
    <property type="evidence" value="ECO:0007669"/>
    <property type="project" value="UniProtKB-ARBA"/>
</dbReference>
<name>A0AAV2SQ06_MEGNR</name>
<gene>
    <name evidence="4" type="ORF">MNOR_LOCUS39528</name>
</gene>
<feature type="signal peptide" evidence="1">
    <location>
        <begin position="1"/>
        <end position="23"/>
    </location>
</feature>
<sequence length="413" mass="45338">MGTLSGNMRVLVLILVYASGAWCWSSQHDIQLIDGGYEGLVVTISDKLPQQHCNQILHGLKVLLGEFSNALFEATSGRSSLRDVSVVLPPSWTTGTPTCSLWSPLTITSTAISSHILISEPHPVFGSRPWTQQSQGCGQPGDLIQMGSDILNMVMGNSSHIELARLLVKEWAKFRWGVFSENGVEGDLLYPAEYRDHESGEFQANKCTSENDGVQFCSAPDHKPDAPTKHNTMCHGRSPLDIINDSQDFNNKSDMTPLNITAEALAPTIKFFQKGIERVVIAVENSDVMGTFGYWEYIRKAVRRVIAYDVPDGVSVGLIVFNSEGKVTAPLSKLDRDTDVRFRVGSSMPRNPSRVKENQKCILCAIQKSVESLEADSQTVIGGSIILITTGNNSLSEQDSNEIINLVKVKKLQ</sequence>
<comment type="caution">
    <text evidence="4">The sequence shown here is derived from an EMBL/GenBank/DDBJ whole genome shotgun (WGS) entry which is preliminary data.</text>
</comment>
<evidence type="ECO:0000259" key="3">
    <source>
        <dbReference type="Pfam" id="PF08434"/>
    </source>
</evidence>
<feature type="domain" description="Calcium-activated chloride channel N-terminal" evidence="3">
    <location>
        <begin position="214"/>
        <end position="256"/>
    </location>
</feature>
<dbReference type="EMBL" id="CAXKWB010104249">
    <property type="protein sequence ID" value="CAL4227225.1"/>
    <property type="molecule type" value="Genomic_DNA"/>
</dbReference>